<reference evidence="2 3" key="1">
    <citation type="journal article" date="2018" name="Aquat. Microb. Ecol.">
        <title>Gammaproteobacterial methanotrophs dominate.</title>
        <authorList>
            <person name="Rissanen A.J."/>
            <person name="Saarenheimo J."/>
            <person name="Tiirola M."/>
            <person name="Peura S."/>
            <person name="Aalto S.L."/>
            <person name="Karvinen A."/>
            <person name="Nykanen H."/>
        </authorList>
    </citation>
    <scope>NUCLEOTIDE SEQUENCE [LARGE SCALE GENOMIC DNA]</scope>
    <source>
        <strain evidence="2">AMbin10</strain>
    </source>
</reference>
<protein>
    <submittedName>
        <fullName evidence="2">Prevent-host-death family protein</fullName>
    </submittedName>
</protein>
<evidence type="ECO:0000256" key="1">
    <source>
        <dbReference type="ARBA" id="ARBA00009981"/>
    </source>
</evidence>
<comment type="similarity">
    <text evidence="1">Belongs to the phD/YefM antitoxin family.</text>
</comment>
<dbReference type="SUPFAM" id="SSF143120">
    <property type="entry name" value="YefM-like"/>
    <property type="match status" value="1"/>
</dbReference>
<comment type="caution">
    <text evidence="2">The sequence shown here is derived from an EMBL/GenBank/DDBJ whole genome shotgun (WGS) entry which is preliminary data.</text>
</comment>
<name>A0A2W4QK09_9GAMM</name>
<dbReference type="AlphaFoldDB" id="A0A2W4QK09"/>
<evidence type="ECO:0000313" key="2">
    <source>
        <dbReference type="EMBL" id="PZN71526.1"/>
    </source>
</evidence>
<dbReference type="InterPro" id="IPR036165">
    <property type="entry name" value="YefM-like_sf"/>
</dbReference>
<dbReference type="Proteomes" id="UP000249396">
    <property type="component" value="Unassembled WGS sequence"/>
</dbReference>
<dbReference type="EMBL" id="QJPH01000519">
    <property type="protein sequence ID" value="PZN71526.1"/>
    <property type="molecule type" value="Genomic_DNA"/>
</dbReference>
<gene>
    <name evidence="2" type="ORF">DM484_26225</name>
</gene>
<accession>A0A2W4QK09</accession>
<organism evidence="2 3">
    <name type="scientific">Candidatus Methylumidiphilus alinenensis</name>
    <dbReference type="NCBI Taxonomy" id="2202197"/>
    <lineage>
        <taxon>Bacteria</taxon>
        <taxon>Pseudomonadati</taxon>
        <taxon>Pseudomonadota</taxon>
        <taxon>Gammaproteobacteria</taxon>
        <taxon>Methylococcales</taxon>
        <taxon>Candidatus Methylumidiphilus</taxon>
    </lineage>
</organism>
<evidence type="ECO:0000313" key="3">
    <source>
        <dbReference type="Proteomes" id="UP000249396"/>
    </source>
</evidence>
<proteinExistence type="inferred from homology"/>
<sequence>MIELHPEFLTRQGKPEFAVLPIEEFNRLTEYLDDMEDLLALRQAKCAEEHEPTVEIDELRRRLGL</sequence>